<proteinExistence type="predicted"/>
<reference evidence="1 2" key="1">
    <citation type="submission" date="2017-03" db="EMBL/GenBank/DDBJ databases">
        <title>Genome sequence of Sphingomonas dokdonensis DSM 21029.</title>
        <authorList>
            <person name="Poehlein A."/>
            <person name="Wuebbeler J.H."/>
            <person name="Steinbuechel A."/>
            <person name="Daniel R."/>
        </authorList>
    </citation>
    <scope>NUCLEOTIDE SEQUENCE [LARGE SCALE GENOMIC DNA]</scope>
    <source>
        <strain evidence="1 2">DSM 21029</strain>
    </source>
</reference>
<dbReference type="AlphaFoldDB" id="A0A245ZIE8"/>
<evidence type="ECO:0008006" key="3">
    <source>
        <dbReference type="Google" id="ProtNLM"/>
    </source>
</evidence>
<dbReference type="OrthoDB" id="9768282at2"/>
<dbReference type="InterPro" id="IPR029058">
    <property type="entry name" value="AB_hydrolase_fold"/>
</dbReference>
<comment type="caution">
    <text evidence="1">The sequence shown here is derived from an EMBL/GenBank/DDBJ whole genome shotgun (WGS) entry which is preliminary data.</text>
</comment>
<keyword evidence="2" id="KW-1185">Reference proteome</keyword>
<dbReference type="InterPro" id="IPR050583">
    <property type="entry name" value="Mycobacterial_A85_antigen"/>
</dbReference>
<dbReference type="PANTHER" id="PTHR48098">
    <property type="entry name" value="ENTEROCHELIN ESTERASE-RELATED"/>
    <property type="match status" value="1"/>
</dbReference>
<dbReference type="PANTHER" id="PTHR48098:SF3">
    <property type="entry name" value="IRON(III) ENTEROBACTIN ESTERASE"/>
    <property type="match status" value="1"/>
</dbReference>
<protein>
    <recommendedName>
        <fullName evidence="3">Esterase</fullName>
    </recommendedName>
</protein>
<name>A0A245ZIE8_9SPHN</name>
<sequence length="575" mass="65086">MRKTFAVGAAVAALTLGTHALRAEDFRVELAAPGAKEAPYEGRVLLVLAASDKSEPRFQVDASHDAAQVFGIEVEGFRNGSAKVIGTDVLGYPGRSLSDIPAGTYTVQAVLHKYDTFTLGNGKVVKLPAARGAGQNWRKEPGNIISKPMKVNFDPKRPGEIKVALTDVIGPVEEPKDTEFVRHFKFKSERLSKFWGRDVYMRGHVLVPKDFDKHPEAKYPLAIFHGHFPEDFGGFRTTPPDANIKCEPNKRFINETCYARTEQQEAYDFYQKWVSPDFPRMLIVEIDHSNPYYDDSYAVNSANIGPYGDAITYDFIPALEKKFRGIGQGWSRFLYGGSTGGWEALAVQVFYPDEYNGAFAACPDPIDFRQTMVTDIYKDKNAYFWTGPFGKVAKPGKRDYLGHISHTIEDENRLELVLGDKTRSGGQWDVWEAVYSPMGADGYPKRIWNKATGEIDPEVAAYWRDNYDMRYILQRDWQKLAPKLQGKIHIYVGDMDNFYLNNAVYLMEDFLKTAKPAYGGEILYGDRDEHCWNGDPTQPNSVGRLRYNWMYVPKILQRIEAAAPKGADLTSWRYK</sequence>
<accession>A0A245ZIE8</accession>
<evidence type="ECO:0000313" key="1">
    <source>
        <dbReference type="EMBL" id="OWK29504.1"/>
    </source>
</evidence>
<dbReference type="Proteomes" id="UP000197290">
    <property type="component" value="Unassembled WGS sequence"/>
</dbReference>
<evidence type="ECO:0000313" key="2">
    <source>
        <dbReference type="Proteomes" id="UP000197290"/>
    </source>
</evidence>
<organism evidence="1 2">
    <name type="scientific">Sphingomonas dokdonensis</name>
    <dbReference type="NCBI Taxonomy" id="344880"/>
    <lineage>
        <taxon>Bacteria</taxon>
        <taxon>Pseudomonadati</taxon>
        <taxon>Pseudomonadota</taxon>
        <taxon>Alphaproteobacteria</taxon>
        <taxon>Sphingomonadales</taxon>
        <taxon>Sphingomonadaceae</taxon>
        <taxon>Sphingomonas</taxon>
    </lineage>
</organism>
<dbReference type="Gene3D" id="3.40.50.1820">
    <property type="entry name" value="alpha/beta hydrolase"/>
    <property type="match status" value="1"/>
</dbReference>
<dbReference type="RefSeq" id="WP_088367788.1">
    <property type="nucleotide sequence ID" value="NZ_NBBI01000004.1"/>
</dbReference>
<dbReference type="SUPFAM" id="SSF53474">
    <property type="entry name" value="alpha/beta-Hydrolases"/>
    <property type="match status" value="1"/>
</dbReference>
<gene>
    <name evidence="1" type="ORF">SPDO_24940</name>
</gene>
<dbReference type="EMBL" id="NBBI01000004">
    <property type="protein sequence ID" value="OWK29504.1"/>
    <property type="molecule type" value="Genomic_DNA"/>
</dbReference>